<keyword evidence="1" id="KW-1133">Transmembrane helix</keyword>
<proteinExistence type="predicted"/>
<feature type="transmembrane region" description="Helical" evidence="1">
    <location>
        <begin position="77"/>
        <end position="96"/>
    </location>
</feature>
<evidence type="ECO:0000313" key="3">
    <source>
        <dbReference type="Proteomes" id="UP001165160"/>
    </source>
</evidence>
<protein>
    <submittedName>
        <fullName evidence="2">Uncharacterized protein</fullName>
    </submittedName>
</protein>
<feature type="transmembrane region" description="Helical" evidence="1">
    <location>
        <begin position="7"/>
        <end position="27"/>
    </location>
</feature>
<feature type="transmembrane region" description="Helical" evidence="1">
    <location>
        <begin position="47"/>
        <end position="65"/>
    </location>
</feature>
<sequence length="137" mass="14826">MSATDKLCLGMAMVYSFFGITLFLAPATFWGPDSPLSYWTAMDESGIWFGRTLGVWMTATTTSPWTAGVPKSALAKLYLVPNVLKLLLFIQAAFFLETTGPGVNAMLPVNMWWTQIPVAAGLLMLNLQAVGEKGKAA</sequence>
<keyword evidence="1" id="KW-0812">Transmembrane</keyword>
<keyword evidence="1" id="KW-0472">Membrane</keyword>
<gene>
    <name evidence="2" type="ORF">TrVE_jg9085</name>
</gene>
<reference evidence="3" key="1">
    <citation type="journal article" date="2023" name="Commun. Biol.">
        <title>Genome analysis of Parmales, the sister group of diatoms, reveals the evolutionary specialization of diatoms from phago-mixotrophs to photoautotrophs.</title>
        <authorList>
            <person name="Ban H."/>
            <person name="Sato S."/>
            <person name="Yoshikawa S."/>
            <person name="Yamada K."/>
            <person name="Nakamura Y."/>
            <person name="Ichinomiya M."/>
            <person name="Sato N."/>
            <person name="Blanc-Mathieu R."/>
            <person name="Endo H."/>
            <person name="Kuwata A."/>
            <person name="Ogata H."/>
        </authorList>
    </citation>
    <scope>NUCLEOTIDE SEQUENCE [LARGE SCALE GENOMIC DNA]</scope>
    <source>
        <strain evidence="3">NIES 3699</strain>
    </source>
</reference>
<organism evidence="2 3">
    <name type="scientific">Triparma verrucosa</name>
    <dbReference type="NCBI Taxonomy" id="1606542"/>
    <lineage>
        <taxon>Eukaryota</taxon>
        <taxon>Sar</taxon>
        <taxon>Stramenopiles</taxon>
        <taxon>Ochrophyta</taxon>
        <taxon>Bolidophyceae</taxon>
        <taxon>Parmales</taxon>
        <taxon>Triparmaceae</taxon>
        <taxon>Triparma</taxon>
    </lineage>
</organism>
<dbReference type="Proteomes" id="UP001165160">
    <property type="component" value="Unassembled WGS sequence"/>
</dbReference>
<name>A0A9W7BX49_9STRA</name>
<accession>A0A9W7BX49</accession>
<feature type="transmembrane region" description="Helical" evidence="1">
    <location>
        <begin position="111"/>
        <end position="131"/>
    </location>
</feature>
<comment type="caution">
    <text evidence="2">The sequence shown here is derived from an EMBL/GenBank/DDBJ whole genome shotgun (WGS) entry which is preliminary data.</text>
</comment>
<keyword evidence="3" id="KW-1185">Reference proteome</keyword>
<dbReference type="EMBL" id="BRXX01000166">
    <property type="protein sequence ID" value="GMH95332.1"/>
    <property type="molecule type" value="Genomic_DNA"/>
</dbReference>
<evidence type="ECO:0000313" key="2">
    <source>
        <dbReference type="EMBL" id="GMH95332.1"/>
    </source>
</evidence>
<evidence type="ECO:0000256" key="1">
    <source>
        <dbReference type="SAM" id="Phobius"/>
    </source>
</evidence>
<dbReference type="AlphaFoldDB" id="A0A9W7BX49"/>